<reference evidence="3" key="1">
    <citation type="submission" date="2017-05" db="EMBL/GenBank/DDBJ databases">
        <authorList>
            <person name="Lin X."/>
        </authorList>
    </citation>
    <scope>NUCLEOTIDE SEQUENCE [LARGE SCALE GENOMIC DNA]</scope>
    <source>
        <strain evidence="3">JLT2012</strain>
    </source>
</reference>
<feature type="compositionally biased region" description="Polar residues" evidence="1">
    <location>
        <begin position="65"/>
        <end position="79"/>
    </location>
</feature>
<dbReference type="Proteomes" id="UP000198462">
    <property type="component" value="Unassembled WGS sequence"/>
</dbReference>
<protein>
    <recommendedName>
        <fullName evidence="4">Cell division protein ZapA</fullName>
    </recommendedName>
</protein>
<dbReference type="RefSeq" id="WP_088712683.1">
    <property type="nucleotide sequence ID" value="NZ_NFZT01000001.1"/>
</dbReference>
<keyword evidence="3" id="KW-1185">Reference proteome</keyword>
<name>A0A219B731_9SPHN</name>
<gene>
    <name evidence="2" type="ORF">B5C34_11280</name>
</gene>
<accession>A0A219B731</accession>
<dbReference type="InterPro" id="IPR042233">
    <property type="entry name" value="Cell_div_ZapA_N"/>
</dbReference>
<feature type="region of interest" description="Disordered" evidence="1">
    <location>
        <begin position="64"/>
        <end position="97"/>
    </location>
</feature>
<dbReference type="InterPro" id="IPR036192">
    <property type="entry name" value="Cell_div_ZapA-like_sf"/>
</dbReference>
<dbReference type="EMBL" id="NFZT01000001">
    <property type="protein sequence ID" value="OWV33984.1"/>
    <property type="molecule type" value="Genomic_DNA"/>
</dbReference>
<feature type="compositionally biased region" description="Basic and acidic residues" evidence="1">
    <location>
        <begin position="83"/>
        <end position="97"/>
    </location>
</feature>
<feature type="compositionally biased region" description="Basic and acidic residues" evidence="1">
    <location>
        <begin position="123"/>
        <end position="139"/>
    </location>
</feature>
<evidence type="ECO:0000313" key="3">
    <source>
        <dbReference type="Proteomes" id="UP000198462"/>
    </source>
</evidence>
<proteinExistence type="predicted"/>
<dbReference type="InterPro" id="IPR007838">
    <property type="entry name" value="Cell_div_ZapA-like"/>
</dbReference>
<dbReference type="AlphaFoldDB" id="A0A219B731"/>
<sequence>MAEVRVEVGGRTYPLACRTGEEELIRRLAAVVDEKARTLTSQLGYLPEVRLLLMSAIMIAEEMQRQGSASGSDAGNTDQAAADPDREGDIAVAERRGEEAERAAAVAIDRAAERVESLLAALDRGELDPPPLESDRPSA</sequence>
<evidence type="ECO:0000313" key="2">
    <source>
        <dbReference type="EMBL" id="OWV33984.1"/>
    </source>
</evidence>
<evidence type="ECO:0000256" key="1">
    <source>
        <dbReference type="SAM" id="MobiDB-lite"/>
    </source>
</evidence>
<dbReference type="Pfam" id="PF05164">
    <property type="entry name" value="ZapA"/>
    <property type="match status" value="1"/>
</dbReference>
<dbReference type="Gene3D" id="3.30.160.880">
    <property type="entry name" value="Cell division protein ZapA protomer, N-terminal domain"/>
    <property type="match status" value="1"/>
</dbReference>
<evidence type="ECO:0008006" key="4">
    <source>
        <dbReference type="Google" id="ProtNLM"/>
    </source>
</evidence>
<feature type="region of interest" description="Disordered" evidence="1">
    <location>
        <begin position="120"/>
        <end position="139"/>
    </location>
</feature>
<comment type="caution">
    <text evidence="2">The sequence shown here is derived from an EMBL/GenBank/DDBJ whole genome shotgun (WGS) entry which is preliminary data.</text>
</comment>
<organism evidence="2 3">
    <name type="scientific">Pacificimonas flava</name>
    <dbReference type="NCBI Taxonomy" id="1234595"/>
    <lineage>
        <taxon>Bacteria</taxon>
        <taxon>Pseudomonadati</taxon>
        <taxon>Pseudomonadota</taxon>
        <taxon>Alphaproteobacteria</taxon>
        <taxon>Sphingomonadales</taxon>
        <taxon>Sphingosinicellaceae</taxon>
        <taxon>Pacificimonas</taxon>
    </lineage>
</organism>
<dbReference type="OrthoDB" id="9797575at2"/>
<dbReference type="SUPFAM" id="SSF102829">
    <property type="entry name" value="Cell division protein ZapA-like"/>
    <property type="match status" value="1"/>
</dbReference>